<evidence type="ECO:0000259" key="7">
    <source>
        <dbReference type="PROSITE" id="PS51746"/>
    </source>
</evidence>
<accession>A0AAQ3Q086</accession>
<comment type="catalytic activity">
    <reaction evidence="4">
        <text>O-phospho-L-seryl-[protein] + H2O = L-seryl-[protein] + phosphate</text>
        <dbReference type="Rhea" id="RHEA:20629"/>
        <dbReference type="Rhea" id="RHEA-COMP:9863"/>
        <dbReference type="Rhea" id="RHEA-COMP:11604"/>
        <dbReference type="ChEBI" id="CHEBI:15377"/>
        <dbReference type="ChEBI" id="CHEBI:29999"/>
        <dbReference type="ChEBI" id="CHEBI:43474"/>
        <dbReference type="ChEBI" id="CHEBI:83421"/>
        <dbReference type="EC" id="3.1.3.16"/>
    </reaction>
</comment>
<dbReference type="InterPro" id="IPR001932">
    <property type="entry name" value="PPM-type_phosphatase-like_dom"/>
</dbReference>
<dbReference type="EMBL" id="CP144746">
    <property type="protein sequence ID" value="WVZ57073.1"/>
    <property type="molecule type" value="Genomic_DNA"/>
</dbReference>
<feature type="region of interest" description="Disordered" evidence="6">
    <location>
        <begin position="445"/>
        <end position="464"/>
    </location>
</feature>
<dbReference type="InterPro" id="IPR036457">
    <property type="entry name" value="PPM-type-like_dom_sf"/>
</dbReference>
<feature type="region of interest" description="Disordered" evidence="6">
    <location>
        <begin position="353"/>
        <end position="382"/>
    </location>
</feature>
<sequence length="959" mass="105650">MGNSTSRVVGCFAPPDDKAAAGVDLGFLDPLDEGLGHSFCYVRRPADSPAITPSNSGRYTLDSSVLDSDTRSGSFRHDPAAAAADDDLRRPCRSFGETTFRTISGASVSANASSARTGNLALSLAADVQEPASAFESTASFAAVPLQPVPRGSGPLSTFLSGPLERGFASGPLDRGGAGFMSGPLDKAFMSGPIDGANRGNFSAPLSYARRKAGLGHLVHRISRPMKTALSRTFSRSSQNPGWVHRLLLHPMAQLPWARDAKSRSEGSQNGLEAGLPEPEYNVTRNLQWAHGKAGEDRVHVVLSEEQGWLFIGIYDGFSGPDAPDFLMSNLYKAIDKELEGLLWVYEESSERSDHASAHEEGGESVAASVDAPHGDGGRIQTNNVEHEQPVHFGKQNASPEKDCDESALQVQPNCTGSSEQKCLAAQVSSSQKLGTDEIVEEMAEADRGNDPQSRESHNLNRGISGTDLHTSCSCASETSADCDQHAKFLKESRKSKRLFELLEIELLEDYNRRSSKASPEGTKIQSLHDTEAGTTEGGSRNAAEISRCSLAKTGQHFDDSEDLGRSRHDENVLGLDPKDCSGCSVSTSSSGHRQVTRRFLFGAKLRKMYKRQKMLQKKFFPWNYDWHRDQPHVDESIIKPSEATRRCKSGPVEHDAVLRAMSRALETTEEAYMEIVEKELDRHPELALMGSCVLVMLMKDQDVYVMNLGDSRVILAQDNDQYNSSSFSKGDLRHRNRSRESLVRVELDRISEESPMHNPNSHLSINTKAKELSICRLKMRAVQLSTDHSTSIEEEVLRIKAEHPDDPQAVFNDRVKGQLKVTRAFGAGFLKKPKFNEALLQMFCIDYVGTSPYISCIPAVLHHRLCANDRFLVLSSDGLYQYFSNDEVVSHVSWFMENVPEGDPAQYLVAELLCRAAKKNGMDFHELLDIPQGDRRKYHDDVSVMVISLEGRIWRSSG</sequence>
<dbReference type="Proteomes" id="UP001341281">
    <property type="component" value="Chromosome 02"/>
</dbReference>
<dbReference type="InterPro" id="IPR015655">
    <property type="entry name" value="PP2C"/>
</dbReference>
<evidence type="ECO:0000256" key="3">
    <source>
        <dbReference type="ARBA" id="ARBA00022912"/>
    </source>
</evidence>
<dbReference type="AlphaFoldDB" id="A0AAQ3Q086"/>
<feature type="compositionally biased region" description="Basic and acidic residues" evidence="6">
    <location>
        <begin position="445"/>
        <end position="459"/>
    </location>
</feature>
<dbReference type="CDD" id="cd00143">
    <property type="entry name" value="PP2Cc"/>
    <property type="match status" value="1"/>
</dbReference>
<evidence type="ECO:0000313" key="9">
    <source>
        <dbReference type="Proteomes" id="UP001341281"/>
    </source>
</evidence>
<dbReference type="GO" id="GO:0004722">
    <property type="term" value="F:protein serine/threonine phosphatase activity"/>
    <property type="evidence" value="ECO:0007669"/>
    <property type="project" value="UniProtKB-EC"/>
</dbReference>
<evidence type="ECO:0000256" key="6">
    <source>
        <dbReference type="SAM" id="MobiDB-lite"/>
    </source>
</evidence>
<evidence type="ECO:0000256" key="4">
    <source>
        <dbReference type="ARBA" id="ARBA00047761"/>
    </source>
</evidence>
<feature type="domain" description="PPM-type phosphatase" evidence="7">
    <location>
        <begin position="280"/>
        <end position="950"/>
    </location>
</feature>
<dbReference type="Gene3D" id="3.60.40.10">
    <property type="entry name" value="PPM-type phosphatase domain"/>
    <property type="match status" value="2"/>
</dbReference>
<keyword evidence="9" id="KW-1185">Reference proteome</keyword>
<evidence type="ECO:0000256" key="2">
    <source>
        <dbReference type="ARBA" id="ARBA00022801"/>
    </source>
</evidence>
<evidence type="ECO:0000256" key="5">
    <source>
        <dbReference type="ARBA" id="ARBA00048336"/>
    </source>
</evidence>
<name>A0AAQ3Q086_PASNO</name>
<protein>
    <recommendedName>
        <fullName evidence="1">protein-serine/threonine phosphatase</fullName>
        <ecNumber evidence="1">3.1.3.16</ecNumber>
    </recommendedName>
</protein>
<gene>
    <name evidence="8" type="ORF">U9M48_007509</name>
</gene>
<dbReference type="EC" id="3.1.3.16" evidence="1"/>
<dbReference type="SMART" id="SM00332">
    <property type="entry name" value="PP2Cc"/>
    <property type="match status" value="1"/>
</dbReference>
<proteinExistence type="predicted"/>
<dbReference type="PROSITE" id="PS51746">
    <property type="entry name" value="PPM_2"/>
    <property type="match status" value="1"/>
</dbReference>
<comment type="catalytic activity">
    <reaction evidence="5">
        <text>O-phospho-L-threonyl-[protein] + H2O = L-threonyl-[protein] + phosphate</text>
        <dbReference type="Rhea" id="RHEA:47004"/>
        <dbReference type="Rhea" id="RHEA-COMP:11060"/>
        <dbReference type="Rhea" id="RHEA-COMP:11605"/>
        <dbReference type="ChEBI" id="CHEBI:15377"/>
        <dbReference type="ChEBI" id="CHEBI:30013"/>
        <dbReference type="ChEBI" id="CHEBI:43474"/>
        <dbReference type="ChEBI" id="CHEBI:61977"/>
        <dbReference type="EC" id="3.1.3.16"/>
    </reaction>
</comment>
<reference evidence="8 9" key="1">
    <citation type="submission" date="2024-02" db="EMBL/GenBank/DDBJ databases">
        <title>High-quality chromosome-scale genome assembly of Pensacola bahiagrass (Paspalum notatum Flugge var. saurae).</title>
        <authorList>
            <person name="Vega J.M."/>
            <person name="Podio M."/>
            <person name="Orjuela J."/>
            <person name="Siena L.A."/>
            <person name="Pessino S.C."/>
            <person name="Combes M.C."/>
            <person name="Mariac C."/>
            <person name="Albertini E."/>
            <person name="Pupilli F."/>
            <person name="Ortiz J.P.A."/>
            <person name="Leblanc O."/>
        </authorList>
    </citation>
    <scope>NUCLEOTIDE SEQUENCE [LARGE SCALE GENOMIC DNA]</scope>
    <source>
        <strain evidence="8">R1</strain>
        <tissue evidence="8">Leaf</tissue>
    </source>
</reference>
<organism evidence="8 9">
    <name type="scientific">Paspalum notatum var. saurae</name>
    <dbReference type="NCBI Taxonomy" id="547442"/>
    <lineage>
        <taxon>Eukaryota</taxon>
        <taxon>Viridiplantae</taxon>
        <taxon>Streptophyta</taxon>
        <taxon>Embryophyta</taxon>
        <taxon>Tracheophyta</taxon>
        <taxon>Spermatophyta</taxon>
        <taxon>Magnoliopsida</taxon>
        <taxon>Liliopsida</taxon>
        <taxon>Poales</taxon>
        <taxon>Poaceae</taxon>
        <taxon>PACMAD clade</taxon>
        <taxon>Panicoideae</taxon>
        <taxon>Andropogonodae</taxon>
        <taxon>Paspaleae</taxon>
        <taxon>Paspalinae</taxon>
        <taxon>Paspalum</taxon>
    </lineage>
</organism>
<feature type="compositionally biased region" description="Basic and acidic residues" evidence="6">
    <location>
        <begin position="353"/>
        <end position="362"/>
    </location>
</feature>
<evidence type="ECO:0000256" key="1">
    <source>
        <dbReference type="ARBA" id="ARBA00013081"/>
    </source>
</evidence>
<dbReference type="Pfam" id="PF00481">
    <property type="entry name" value="PP2C"/>
    <property type="match status" value="2"/>
</dbReference>
<evidence type="ECO:0000313" key="8">
    <source>
        <dbReference type="EMBL" id="WVZ57073.1"/>
    </source>
</evidence>
<dbReference type="PANTHER" id="PTHR13832">
    <property type="entry name" value="PROTEIN PHOSPHATASE 2C"/>
    <property type="match status" value="1"/>
</dbReference>
<dbReference type="PANTHER" id="PTHR13832:SF688">
    <property type="entry name" value="PROTEIN PHOSPHATASE 2C 32"/>
    <property type="match status" value="1"/>
</dbReference>
<keyword evidence="2" id="KW-0378">Hydrolase</keyword>
<dbReference type="SUPFAM" id="SSF81606">
    <property type="entry name" value="PP2C-like"/>
    <property type="match status" value="2"/>
</dbReference>
<keyword evidence="3" id="KW-0904">Protein phosphatase</keyword>
<feature type="region of interest" description="Disordered" evidence="6">
    <location>
        <begin position="513"/>
        <end position="544"/>
    </location>
</feature>